<dbReference type="PANTHER" id="PTHR47619">
    <property type="entry name" value="METALLO-HYDROLASE YYCJ-RELATED"/>
    <property type="match status" value="1"/>
</dbReference>
<dbReference type="InterPro" id="IPR052533">
    <property type="entry name" value="WalJ/YycJ-like"/>
</dbReference>
<comment type="caution">
    <text evidence="2">The sequence shown here is derived from an EMBL/GenBank/DDBJ whole genome shotgun (WGS) entry which is preliminary data.</text>
</comment>
<proteinExistence type="predicted"/>
<dbReference type="SMART" id="SM00849">
    <property type="entry name" value="Lactamase_B"/>
    <property type="match status" value="1"/>
</dbReference>
<dbReference type="InterPro" id="IPR036866">
    <property type="entry name" value="RibonucZ/Hydroxyglut_hydro"/>
</dbReference>
<keyword evidence="3" id="KW-1185">Reference proteome</keyword>
<accession>A0ABQ2BJ01</accession>
<dbReference type="PANTHER" id="PTHR47619:SF1">
    <property type="entry name" value="EXODEOXYRIBONUCLEASE WALJ"/>
    <property type="match status" value="1"/>
</dbReference>
<name>A0ABQ2BJ01_9SPHI</name>
<gene>
    <name evidence="2" type="ORF">GCM10008119_18930</name>
</gene>
<dbReference type="Pfam" id="PF00753">
    <property type="entry name" value="Lactamase_B"/>
    <property type="match status" value="1"/>
</dbReference>
<dbReference type="EMBL" id="BMDJ01000004">
    <property type="protein sequence ID" value="GGI25690.1"/>
    <property type="molecule type" value="Genomic_DNA"/>
</dbReference>
<evidence type="ECO:0000259" key="1">
    <source>
        <dbReference type="SMART" id="SM00849"/>
    </source>
</evidence>
<dbReference type="Proteomes" id="UP000645390">
    <property type="component" value="Unassembled WGS sequence"/>
</dbReference>
<dbReference type="Gene3D" id="3.60.15.10">
    <property type="entry name" value="Ribonuclease Z/Hydroxyacylglutathione hydrolase-like"/>
    <property type="match status" value="1"/>
</dbReference>
<organism evidence="2 3">
    <name type="scientific">Pedobacter mendelii</name>
    <dbReference type="NCBI Taxonomy" id="1908240"/>
    <lineage>
        <taxon>Bacteria</taxon>
        <taxon>Pseudomonadati</taxon>
        <taxon>Bacteroidota</taxon>
        <taxon>Sphingobacteriia</taxon>
        <taxon>Sphingobacteriales</taxon>
        <taxon>Sphingobacteriaceae</taxon>
        <taxon>Pedobacter</taxon>
    </lineage>
</organism>
<feature type="domain" description="Metallo-beta-lactamase" evidence="1">
    <location>
        <begin position="13"/>
        <end position="179"/>
    </location>
</feature>
<evidence type="ECO:0000313" key="3">
    <source>
        <dbReference type="Proteomes" id="UP000645390"/>
    </source>
</evidence>
<protein>
    <submittedName>
        <fullName evidence="2">MBL fold metallo-hydrolase</fullName>
    </submittedName>
</protein>
<dbReference type="InterPro" id="IPR001279">
    <property type="entry name" value="Metallo-B-lactamas"/>
</dbReference>
<sequence length="280" mass="31816">MALYFTSINSGSNGNCYYVGNNNEAVLVDVGISCKEIEKRMARLGLTLNKVKAIFISHEHSDHIKGLTVLSKKYNLPVYITVNTLKSSKLMLNENNIFTFNHLDPVWIGDLKVSAFSKFHDAADPYSFSIECNEVRVGVFTDIGSVCERLITQFKKCNAAFLESNYDVGMLENGNYPYHLKRRITSGKGHLSNNQALALFQTYKPEFMSHLLLSHLSKDNNDPALVENLFKAVAGKTSVSIASRYEESPLYFIENHKDKEEEYKFNPYLHQPNQLNLFHI</sequence>
<evidence type="ECO:0000313" key="2">
    <source>
        <dbReference type="EMBL" id="GGI25690.1"/>
    </source>
</evidence>
<dbReference type="SUPFAM" id="SSF56281">
    <property type="entry name" value="Metallo-hydrolase/oxidoreductase"/>
    <property type="match status" value="1"/>
</dbReference>
<reference evidence="3" key="1">
    <citation type="journal article" date="2019" name="Int. J. Syst. Evol. Microbiol.">
        <title>The Global Catalogue of Microorganisms (GCM) 10K type strain sequencing project: providing services to taxonomists for standard genome sequencing and annotation.</title>
        <authorList>
            <consortium name="The Broad Institute Genomics Platform"/>
            <consortium name="The Broad Institute Genome Sequencing Center for Infectious Disease"/>
            <person name="Wu L."/>
            <person name="Ma J."/>
        </authorList>
    </citation>
    <scope>NUCLEOTIDE SEQUENCE [LARGE SCALE GENOMIC DNA]</scope>
    <source>
        <strain evidence="3">CCM 8939</strain>
    </source>
</reference>
<dbReference type="RefSeq" id="WP_188413502.1">
    <property type="nucleotide sequence ID" value="NZ_BMDJ01000004.1"/>
</dbReference>